<comment type="caution">
    <text evidence="3">The sequence shown here is derived from an EMBL/GenBank/DDBJ whole genome shotgun (WGS) entry which is preliminary data.</text>
</comment>
<feature type="domain" description="HEPN" evidence="2">
    <location>
        <begin position="7"/>
        <end position="120"/>
    </location>
</feature>
<evidence type="ECO:0000313" key="3">
    <source>
        <dbReference type="EMBL" id="OPF18792.1"/>
    </source>
</evidence>
<name>A0A1V4BVP6_MICAE</name>
<dbReference type="Proteomes" id="UP000189835">
    <property type="component" value="Unassembled WGS sequence"/>
</dbReference>
<evidence type="ECO:0000313" key="4">
    <source>
        <dbReference type="Proteomes" id="UP000189835"/>
    </source>
</evidence>
<dbReference type="AlphaFoldDB" id="A0A1V4BVP6"/>
<dbReference type="PANTHER" id="PTHR36565">
    <property type="entry name" value="UPF0332 PROTEIN TM_1000"/>
    <property type="match status" value="1"/>
</dbReference>
<evidence type="ECO:0000259" key="2">
    <source>
        <dbReference type="Pfam" id="PF05168"/>
    </source>
</evidence>
<dbReference type="Pfam" id="PF05168">
    <property type="entry name" value="HEPN"/>
    <property type="match status" value="1"/>
</dbReference>
<organism evidence="3 4">
    <name type="scientific">Microcystis aeruginosa KW</name>
    <dbReference type="NCBI Taxonomy" id="1960155"/>
    <lineage>
        <taxon>Bacteria</taxon>
        <taxon>Bacillati</taxon>
        <taxon>Cyanobacteriota</taxon>
        <taxon>Cyanophyceae</taxon>
        <taxon>Oscillatoriophycideae</taxon>
        <taxon>Chroococcales</taxon>
        <taxon>Microcystaceae</taxon>
        <taxon>Microcystis</taxon>
    </lineage>
</organism>
<reference evidence="3 4" key="1">
    <citation type="submission" date="2017-02" db="EMBL/GenBank/DDBJ databases">
        <title>Genome sequence of Microcystis aeruginosa KW.</title>
        <authorList>
            <person name="Oh H.-M."/>
            <person name="Ahn C.-Y."/>
            <person name="Jeong H."/>
            <person name="Srivastava A."/>
            <person name="Lee H.-G."/>
            <person name="Kang S.-R."/>
        </authorList>
    </citation>
    <scope>NUCLEOTIDE SEQUENCE [LARGE SCALE GENOMIC DNA]</scope>
    <source>
        <strain evidence="3 4">KW</strain>
    </source>
</reference>
<evidence type="ECO:0000256" key="1">
    <source>
        <dbReference type="ARBA" id="ARBA00038248"/>
    </source>
</evidence>
<proteinExistence type="inferred from homology"/>
<gene>
    <name evidence="3" type="ORF">B1L04_04890</name>
</gene>
<dbReference type="PANTHER" id="PTHR36565:SF1">
    <property type="entry name" value="UPF0332 PROTEIN TM_1000"/>
    <property type="match status" value="1"/>
</dbReference>
<accession>A0A1V4BVP6</accession>
<sequence>MTEDQIELLLKARQSAAAAQVLLDNNYPDYAVSRAYYAMFYVAEAFLEGQGLSFSKHSAVISAFGREFVKIGKVPADYHQWLIKAQELRNTGDYGGLNAVTLEQAQEQIVYAQQFLILAENLMGKLPNS</sequence>
<protein>
    <submittedName>
        <fullName evidence="3">DNA-binding protein</fullName>
    </submittedName>
</protein>
<dbReference type="RefSeq" id="WP_079205951.1">
    <property type="nucleotide sequence ID" value="NZ_MVGR01000003.1"/>
</dbReference>
<dbReference type="InterPro" id="IPR007842">
    <property type="entry name" value="HEPN_dom"/>
</dbReference>
<keyword evidence="3" id="KW-0238">DNA-binding</keyword>
<dbReference type="Gene3D" id="1.20.120.330">
    <property type="entry name" value="Nucleotidyltransferases domain 2"/>
    <property type="match status" value="1"/>
</dbReference>
<comment type="similarity">
    <text evidence="1">Belongs to the UPF0332 family.</text>
</comment>
<dbReference type="EMBL" id="MVGR01000003">
    <property type="protein sequence ID" value="OPF18792.1"/>
    <property type="molecule type" value="Genomic_DNA"/>
</dbReference>
<dbReference type="GO" id="GO:0003677">
    <property type="term" value="F:DNA binding"/>
    <property type="evidence" value="ECO:0007669"/>
    <property type="project" value="UniProtKB-KW"/>
</dbReference>
<dbReference type="InterPro" id="IPR052226">
    <property type="entry name" value="UPF0332_toxin"/>
</dbReference>